<dbReference type="EMBL" id="JBHSIZ010000018">
    <property type="protein sequence ID" value="MFC4958252.1"/>
    <property type="molecule type" value="Genomic_DNA"/>
</dbReference>
<sequence>MTQPTPAPASGPSRRAVVSALGALPLSGAIGPALAASPARAAESALPAPVAHWAFDEGAGTTAADSSGHGRTLTLGDGAKWGAAKSGAAALDVSAGGNASASGPVVDTSKSFSVAVWVRLTGTAGYQTFVSVDGLSVSGFYLQLRDDTGAFAFTRLPSDSTSANGGAGVAGAASAPVTGVWYHLLGVDDTAAGVIRLYVNGVLEGEVPYAAGWRATGATVVGRGLFGGARVDQARALIDDVQVFDTALTATDAAALAGVPVDSTQPLLTVDTTRPGPQVGTGLGGIFFEDINHSGEGGLYAELVNNRSFMAAATPLHWSATGNATLAIDTAQPLNSALTQSLRVTAKAAGDGVANEGYWGIPVRPSTTYRASLYAKSADSTGKLTVAIVGTDGKVHATGVTGPLAGSWRKYELTLRTAAGAPTTANARLVVTTSAPGTQWLSQVSLFPPTYKGRRNGLRVDLMEKLAALEPKFLRFPGGNYLEGNVIADRFDWKKTIGPVEQRPGHHNSAWGYWSTDGLGLPEYLQMTEDLGCMPLLCVYAGYSLQGAHVTGDALKPFVQDAVDQIEYITGPATSTWGARRAADGHPRPFPLEYVEIGNEDWFDRSGSYEERYAAFHDAIRARFPALKLIATTPVASRPYDLIDEHYYQSPSAFQAGSHKYDRRDRNSPKVFVGEWASQEGRPTPDLNAALGDASWLTGIIRNSDQVLMESYAPLLSHVRDNTWATNLIAYDVLTSYNSPSYYAQQLLLTRRGTVVLPTAVRALPGLNVVTTHDPGARRIYLAVINTGGTARKTTVTLQGVARTDASAAVTVLAGAHPQATNTLADPLAVVPRSRTVNGMAPTFTATFAPYSVTVLEVHTTGLEAQVG</sequence>
<evidence type="ECO:0000313" key="12">
    <source>
        <dbReference type="Proteomes" id="UP001595834"/>
    </source>
</evidence>
<dbReference type="InterPro" id="IPR006311">
    <property type="entry name" value="TAT_signal"/>
</dbReference>
<dbReference type="SUPFAM" id="SSF51445">
    <property type="entry name" value="(Trans)glycosidases"/>
    <property type="match status" value="1"/>
</dbReference>
<dbReference type="InterPro" id="IPR013320">
    <property type="entry name" value="ConA-like_dom_sf"/>
</dbReference>
<keyword evidence="12" id="KW-1185">Reference proteome</keyword>
<dbReference type="InterPro" id="IPR010720">
    <property type="entry name" value="Alpha-L-AF_C"/>
</dbReference>
<feature type="chain" id="PRO_5046280832" description="non-reducing end alpha-L-arabinofuranosidase" evidence="8">
    <location>
        <begin position="36"/>
        <end position="868"/>
    </location>
</feature>
<comment type="catalytic activity">
    <reaction evidence="1">
        <text>Hydrolysis of terminal non-reducing alpha-L-arabinofuranoside residues in alpha-L-arabinosides.</text>
        <dbReference type="EC" id="3.2.1.55"/>
    </reaction>
</comment>
<accession>A0ABV9UPC3</accession>
<dbReference type="SUPFAM" id="SSF51011">
    <property type="entry name" value="Glycosyl hydrolase domain"/>
    <property type="match status" value="1"/>
</dbReference>
<keyword evidence="4 8" id="KW-0732">Signal</keyword>
<evidence type="ECO:0000256" key="6">
    <source>
        <dbReference type="ARBA" id="ARBA00023157"/>
    </source>
</evidence>
<dbReference type="Gene3D" id="2.60.120.260">
    <property type="entry name" value="Galactose-binding domain-like"/>
    <property type="match status" value="1"/>
</dbReference>
<dbReference type="InterPro" id="IPR008979">
    <property type="entry name" value="Galactose-bd-like_sf"/>
</dbReference>
<evidence type="ECO:0000256" key="8">
    <source>
        <dbReference type="SAM" id="SignalP"/>
    </source>
</evidence>
<comment type="caution">
    <text evidence="11">The sequence shown here is derived from an EMBL/GenBank/DDBJ whole genome shotgun (WGS) entry which is preliminary data.</text>
</comment>
<reference evidence="12" key="1">
    <citation type="journal article" date="2019" name="Int. J. Syst. Evol. Microbiol.">
        <title>The Global Catalogue of Microorganisms (GCM) 10K type strain sequencing project: providing services to taxonomists for standard genome sequencing and annotation.</title>
        <authorList>
            <consortium name="The Broad Institute Genomics Platform"/>
            <consortium name="The Broad Institute Genome Sequencing Center for Infectious Disease"/>
            <person name="Wu L."/>
            <person name="Ma J."/>
        </authorList>
    </citation>
    <scope>NUCLEOTIDE SEQUENCE [LARGE SCALE GENOMIC DNA]</scope>
    <source>
        <strain evidence="12">CCM 7224</strain>
    </source>
</reference>
<dbReference type="Pfam" id="PF22848">
    <property type="entry name" value="ASD1_dom"/>
    <property type="match status" value="1"/>
</dbReference>
<dbReference type="InterPro" id="IPR006558">
    <property type="entry name" value="LamG-like"/>
</dbReference>
<dbReference type="Pfam" id="PF02018">
    <property type="entry name" value="CBM_4_9"/>
    <property type="match status" value="1"/>
</dbReference>
<dbReference type="InterPro" id="IPR051563">
    <property type="entry name" value="Glycosyl_Hydrolase_51"/>
</dbReference>
<dbReference type="Pfam" id="PF13385">
    <property type="entry name" value="Laminin_G_3"/>
    <property type="match status" value="1"/>
</dbReference>
<evidence type="ECO:0000256" key="7">
    <source>
        <dbReference type="ARBA" id="ARBA00023180"/>
    </source>
</evidence>
<dbReference type="Proteomes" id="UP001595834">
    <property type="component" value="Unassembled WGS sequence"/>
</dbReference>
<protein>
    <recommendedName>
        <fullName evidence="3">non-reducing end alpha-L-arabinofuranosidase</fullName>
        <ecNumber evidence="3">3.2.1.55</ecNumber>
    </recommendedName>
</protein>
<dbReference type="SUPFAM" id="SSF49785">
    <property type="entry name" value="Galactose-binding domain-like"/>
    <property type="match status" value="1"/>
</dbReference>
<comment type="similarity">
    <text evidence="2">Belongs to the glycosyl hydrolase 51 family.</text>
</comment>
<feature type="signal peptide" evidence="8">
    <location>
        <begin position="1"/>
        <end position="35"/>
    </location>
</feature>
<dbReference type="PROSITE" id="PS51318">
    <property type="entry name" value="TAT"/>
    <property type="match status" value="1"/>
</dbReference>
<evidence type="ECO:0000256" key="4">
    <source>
        <dbReference type="ARBA" id="ARBA00022729"/>
    </source>
</evidence>
<proteinExistence type="inferred from homology"/>
<gene>
    <name evidence="11" type="ORF">ACFPFX_18370</name>
</gene>
<keyword evidence="7" id="KW-0325">Glycoprotein</keyword>
<dbReference type="RefSeq" id="WP_344371562.1">
    <property type="nucleotide sequence ID" value="NZ_BAAASQ010000004.1"/>
</dbReference>
<evidence type="ECO:0000256" key="5">
    <source>
        <dbReference type="ARBA" id="ARBA00022801"/>
    </source>
</evidence>
<dbReference type="SUPFAM" id="SSF49899">
    <property type="entry name" value="Concanavalin A-like lectins/glucanases"/>
    <property type="match status" value="1"/>
</dbReference>
<dbReference type="InterPro" id="IPR017853">
    <property type="entry name" value="GH"/>
</dbReference>
<evidence type="ECO:0000256" key="3">
    <source>
        <dbReference type="ARBA" id="ARBA00012670"/>
    </source>
</evidence>
<dbReference type="EC" id="3.2.1.55" evidence="3"/>
<dbReference type="InterPro" id="IPR013780">
    <property type="entry name" value="Glyco_hydro_b"/>
</dbReference>
<evidence type="ECO:0000259" key="10">
    <source>
        <dbReference type="SMART" id="SM00813"/>
    </source>
</evidence>
<feature type="domain" description="Alpha-L-arabinofuranosidase C-terminal" evidence="10">
    <location>
        <begin position="674"/>
        <end position="852"/>
    </location>
</feature>
<evidence type="ECO:0000256" key="2">
    <source>
        <dbReference type="ARBA" id="ARBA00007186"/>
    </source>
</evidence>
<name>A0ABV9UPC3_9ACTN</name>
<dbReference type="Gene3D" id="3.20.20.80">
    <property type="entry name" value="Glycosidases"/>
    <property type="match status" value="1"/>
</dbReference>
<evidence type="ECO:0000259" key="9">
    <source>
        <dbReference type="SMART" id="SM00560"/>
    </source>
</evidence>
<keyword evidence="6" id="KW-1015">Disulfide bond</keyword>
<evidence type="ECO:0000256" key="1">
    <source>
        <dbReference type="ARBA" id="ARBA00001462"/>
    </source>
</evidence>
<dbReference type="InterPro" id="IPR003305">
    <property type="entry name" value="CenC_carb-bd"/>
</dbReference>
<evidence type="ECO:0000313" key="11">
    <source>
        <dbReference type="EMBL" id="MFC4958252.1"/>
    </source>
</evidence>
<feature type="domain" description="LamG-like jellyroll fold" evidence="9">
    <location>
        <begin position="110"/>
        <end position="251"/>
    </location>
</feature>
<dbReference type="PANTHER" id="PTHR31776:SF0">
    <property type="entry name" value="ALPHA-L-ARABINOFURANOSIDASE 1"/>
    <property type="match status" value="1"/>
</dbReference>
<dbReference type="Gene3D" id="2.60.120.200">
    <property type="match status" value="1"/>
</dbReference>
<dbReference type="Gene3D" id="2.60.40.1180">
    <property type="entry name" value="Golgi alpha-mannosidase II"/>
    <property type="match status" value="1"/>
</dbReference>
<keyword evidence="5" id="KW-0378">Hydrolase</keyword>
<dbReference type="SMART" id="SM00560">
    <property type="entry name" value="LamGL"/>
    <property type="match status" value="1"/>
</dbReference>
<organism evidence="11 12">
    <name type="scientific">Streptomyces mauvecolor</name>
    <dbReference type="NCBI Taxonomy" id="58345"/>
    <lineage>
        <taxon>Bacteria</taxon>
        <taxon>Bacillati</taxon>
        <taxon>Actinomycetota</taxon>
        <taxon>Actinomycetes</taxon>
        <taxon>Kitasatosporales</taxon>
        <taxon>Streptomycetaceae</taxon>
        <taxon>Streptomyces</taxon>
    </lineage>
</organism>
<dbReference type="Pfam" id="PF06964">
    <property type="entry name" value="Alpha-L-AF_C"/>
    <property type="match status" value="1"/>
</dbReference>
<dbReference type="PANTHER" id="PTHR31776">
    <property type="entry name" value="ALPHA-L-ARABINOFURANOSIDASE 1"/>
    <property type="match status" value="1"/>
</dbReference>
<dbReference type="InterPro" id="IPR055235">
    <property type="entry name" value="ASD1_cat"/>
</dbReference>
<dbReference type="SMART" id="SM00813">
    <property type="entry name" value="Alpha-L-AF_C"/>
    <property type="match status" value="1"/>
</dbReference>